<reference evidence="2" key="1">
    <citation type="submission" date="2020-11" db="EMBL/GenBank/DDBJ databases">
        <title>Gallus gallus (Chicken) genome, bGalGal1, GRCg7b, maternal haplotype autosomes + Z &amp; W.</title>
        <authorList>
            <person name="Warren W."/>
            <person name="Formenti G."/>
            <person name="Fedrigo O."/>
            <person name="Haase B."/>
            <person name="Mountcastle J."/>
            <person name="Balacco J."/>
            <person name="Tracey A."/>
            <person name="Schneider V."/>
            <person name="Okimoto R."/>
            <person name="Cheng H."/>
            <person name="Hawken R."/>
            <person name="Howe K."/>
            <person name="Jarvis E.D."/>
        </authorList>
    </citation>
    <scope>NUCLEOTIDE SEQUENCE [LARGE SCALE GENOMIC DNA]</scope>
    <source>
        <strain evidence="2">Broiler</strain>
    </source>
</reference>
<dbReference type="Pfam" id="PF00095">
    <property type="entry name" value="WAP"/>
    <property type="match status" value="2"/>
</dbReference>
<sequence length="194" mass="20212">MASARPAPGCSLATTAESGAGVTPTASARRSAVCGAVTTCACVQPKVGATEHPPRASLVVPSHPQLCIFCLPEKPGICPLSEQAAGQCAEECESDAQCPQGERCTRMGCRPTGGCPMDGCPQVGVLQHMVAWGTCLDLCSFDEECPWGQKCCSNGCGHISCPAPAQHQVSVLSYHRARCRRCATARCRPVPRAV</sequence>
<evidence type="ECO:0000313" key="3">
    <source>
        <dbReference type="Proteomes" id="UP000000539"/>
    </source>
</evidence>
<organism evidence="2 3">
    <name type="scientific">Gallus gallus</name>
    <name type="common">Chicken</name>
    <dbReference type="NCBI Taxonomy" id="9031"/>
    <lineage>
        <taxon>Eukaryota</taxon>
        <taxon>Metazoa</taxon>
        <taxon>Chordata</taxon>
        <taxon>Craniata</taxon>
        <taxon>Vertebrata</taxon>
        <taxon>Euteleostomi</taxon>
        <taxon>Archelosauria</taxon>
        <taxon>Archosauria</taxon>
        <taxon>Dinosauria</taxon>
        <taxon>Saurischia</taxon>
        <taxon>Theropoda</taxon>
        <taxon>Coelurosauria</taxon>
        <taxon>Aves</taxon>
        <taxon>Neognathae</taxon>
        <taxon>Galloanserae</taxon>
        <taxon>Galliformes</taxon>
        <taxon>Phasianidae</taxon>
        <taxon>Phasianinae</taxon>
        <taxon>Gallus</taxon>
    </lineage>
</organism>
<dbReference type="GlyGen" id="A0A8V0YM38">
    <property type="glycosylation" value="1 site"/>
</dbReference>
<dbReference type="PANTHER" id="PTHR19441:SF97">
    <property type="entry name" value="WAP FOUR-DISULFIDE CORE DOMAIN PROTEIN 3"/>
    <property type="match status" value="1"/>
</dbReference>
<reference evidence="2" key="3">
    <citation type="submission" date="2025-09" db="UniProtKB">
        <authorList>
            <consortium name="Ensembl"/>
        </authorList>
    </citation>
    <scope>IDENTIFICATION</scope>
    <source>
        <strain evidence="2">broiler</strain>
    </source>
</reference>
<name>A0A8V0YM38_CHICK</name>
<dbReference type="Ensembl" id="ENSGALT00010038173.1">
    <property type="protein sequence ID" value="ENSGALP00010022032.1"/>
    <property type="gene ID" value="ENSGALG00010015847.1"/>
</dbReference>
<dbReference type="GO" id="GO:0005576">
    <property type="term" value="C:extracellular region"/>
    <property type="evidence" value="ECO:0007669"/>
    <property type="project" value="InterPro"/>
</dbReference>
<evidence type="ECO:0000259" key="1">
    <source>
        <dbReference type="PROSITE" id="PS51390"/>
    </source>
</evidence>
<dbReference type="InterPro" id="IPR050514">
    <property type="entry name" value="WAP_four-disulfide_core"/>
</dbReference>
<accession>A0A8V0YM38</accession>
<dbReference type="PANTHER" id="PTHR19441">
    <property type="entry name" value="WHEY ACDIC PROTEIN WAP"/>
    <property type="match status" value="1"/>
</dbReference>
<proteinExistence type="predicted"/>
<dbReference type="Proteomes" id="UP000000539">
    <property type="component" value="Chromosome 20"/>
</dbReference>
<reference evidence="2" key="2">
    <citation type="submission" date="2025-08" db="UniProtKB">
        <authorList>
            <consortium name="Ensembl"/>
        </authorList>
    </citation>
    <scope>IDENTIFICATION</scope>
    <source>
        <strain evidence="2">broiler</strain>
    </source>
</reference>
<dbReference type="GO" id="GO:0030414">
    <property type="term" value="F:peptidase inhibitor activity"/>
    <property type="evidence" value="ECO:0007669"/>
    <property type="project" value="InterPro"/>
</dbReference>
<dbReference type="Gene3D" id="4.10.75.10">
    <property type="entry name" value="Elafin-like"/>
    <property type="match status" value="2"/>
</dbReference>
<dbReference type="PROSITE" id="PS51390">
    <property type="entry name" value="WAP"/>
    <property type="match status" value="1"/>
</dbReference>
<dbReference type="GeneTree" id="ENSGT01140000282754"/>
<dbReference type="AlphaFoldDB" id="A0A8V0YM38"/>
<feature type="domain" description="WAP" evidence="1">
    <location>
        <begin position="109"/>
        <end position="165"/>
    </location>
</feature>
<dbReference type="SMART" id="SM00217">
    <property type="entry name" value="WAP"/>
    <property type="match status" value="2"/>
</dbReference>
<dbReference type="InterPro" id="IPR008197">
    <property type="entry name" value="WAP_dom"/>
</dbReference>
<protein>
    <recommendedName>
        <fullName evidence="1">WAP domain-containing protein</fullName>
    </recommendedName>
</protein>
<keyword evidence="3" id="KW-1185">Reference proteome</keyword>
<dbReference type="SUPFAM" id="SSF57256">
    <property type="entry name" value="Elafin-like"/>
    <property type="match status" value="1"/>
</dbReference>
<evidence type="ECO:0000313" key="2">
    <source>
        <dbReference type="Ensembl" id="ENSGALP00010022032.1"/>
    </source>
</evidence>
<dbReference type="InterPro" id="IPR036645">
    <property type="entry name" value="Elafin-like_sf"/>
</dbReference>